<protein>
    <submittedName>
        <fullName evidence="1">Uncharacterized protein</fullName>
    </submittedName>
</protein>
<dbReference type="Proteomes" id="UP000249390">
    <property type="component" value="Unassembled WGS sequence"/>
</dbReference>
<name>A0A328DNH3_9ASTE</name>
<organism evidence="1 2">
    <name type="scientific">Cuscuta australis</name>
    <dbReference type="NCBI Taxonomy" id="267555"/>
    <lineage>
        <taxon>Eukaryota</taxon>
        <taxon>Viridiplantae</taxon>
        <taxon>Streptophyta</taxon>
        <taxon>Embryophyta</taxon>
        <taxon>Tracheophyta</taxon>
        <taxon>Spermatophyta</taxon>
        <taxon>Magnoliopsida</taxon>
        <taxon>eudicotyledons</taxon>
        <taxon>Gunneridae</taxon>
        <taxon>Pentapetalae</taxon>
        <taxon>asterids</taxon>
        <taxon>lamiids</taxon>
        <taxon>Solanales</taxon>
        <taxon>Convolvulaceae</taxon>
        <taxon>Cuscuteae</taxon>
        <taxon>Cuscuta</taxon>
        <taxon>Cuscuta subgen. Grammica</taxon>
        <taxon>Cuscuta sect. Cleistogrammica</taxon>
    </lineage>
</organism>
<keyword evidence="2" id="KW-1185">Reference proteome</keyword>
<proteinExistence type="predicted"/>
<dbReference type="EMBL" id="NQVE01000115">
    <property type="protein sequence ID" value="RAL47222.1"/>
    <property type="molecule type" value="Genomic_DNA"/>
</dbReference>
<evidence type="ECO:0000313" key="2">
    <source>
        <dbReference type="Proteomes" id="UP000249390"/>
    </source>
</evidence>
<accession>A0A328DNH3</accession>
<dbReference type="AlphaFoldDB" id="A0A328DNH3"/>
<evidence type="ECO:0000313" key="1">
    <source>
        <dbReference type="EMBL" id="RAL47222.1"/>
    </source>
</evidence>
<gene>
    <name evidence="1" type="ORF">DM860_013187</name>
</gene>
<sequence>MPPMEGAPEPGEVPREGRRKERLTAIYSAFLLSLRIYPNSSEVCILRFHIDCREFFRSFFNLQFNLLDNA</sequence>
<reference evidence="1 2" key="1">
    <citation type="submission" date="2018-06" db="EMBL/GenBank/DDBJ databases">
        <title>The Genome of Cuscuta australis (Dodder) Provides Insight into the Evolution of Plant Parasitism.</title>
        <authorList>
            <person name="Liu H."/>
        </authorList>
    </citation>
    <scope>NUCLEOTIDE SEQUENCE [LARGE SCALE GENOMIC DNA]</scope>
    <source>
        <strain evidence="2">cv. Yunnan</strain>
        <tissue evidence="1">Vines</tissue>
    </source>
</reference>
<comment type="caution">
    <text evidence="1">The sequence shown here is derived from an EMBL/GenBank/DDBJ whole genome shotgun (WGS) entry which is preliminary data.</text>
</comment>